<dbReference type="InterPro" id="IPR036390">
    <property type="entry name" value="WH_DNA-bd_sf"/>
</dbReference>
<keyword evidence="4" id="KW-0804">Transcription</keyword>
<dbReference type="Proteomes" id="UP000196536">
    <property type="component" value="Unassembled WGS sequence"/>
</dbReference>
<comment type="similarity">
    <text evidence="1">Belongs to the LysR transcriptional regulatory family.</text>
</comment>
<feature type="domain" description="HTH lysR-type" evidence="5">
    <location>
        <begin position="1"/>
        <end position="57"/>
    </location>
</feature>
<dbReference type="AlphaFoldDB" id="A0A1Z9Z1X2"/>
<comment type="caution">
    <text evidence="6">The sequence shown here is derived from an EMBL/GenBank/DDBJ whole genome shotgun (WGS) entry which is preliminary data.</text>
</comment>
<accession>A0A1Z9Z1X2</accession>
<evidence type="ECO:0000256" key="4">
    <source>
        <dbReference type="ARBA" id="ARBA00023163"/>
    </source>
</evidence>
<dbReference type="SUPFAM" id="SSF46785">
    <property type="entry name" value="Winged helix' DNA-binding domain"/>
    <property type="match status" value="1"/>
</dbReference>
<dbReference type="InterPro" id="IPR036388">
    <property type="entry name" value="WH-like_DNA-bd_sf"/>
</dbReference>
<dbReference type="OrthoDB" id="464481at2"/>
<dbReference type="GO" id="GO:0003700">
    <property type="term" value="F:DNA-binding transcription factor activity"/>
    <property type="evidence" value="ECO:0007669"/>
    <property type="project" value="InterPro"/>
</dbReference>
<organism evidence="6 7">
    <name type="scientific">Acinetobacter populi</name>
    <dbReference type="NCBI Taxonomy" id="1582270"/>
    <lineage>
        <taxon>Bacteria</taxon>
        <taxon>Pseudomonadati</taxon>
        <taxon>Pseudomonadota</taxon>
        <taxon>Gammaproteobacteria</taxon>
        <taxon>Moraxellales</taxon>
        <taxon>Moraxellaceae</taxon>
        <taxon>Acinetobacter</taxon>
    </lineage>
</organism>
<evidence type="ECO:0000256" key="1">
    <source>
        <dbReference type="ARBA" id="ARBA00009437"/>
    </source>
</evidence>
<evidence type="ECO:0000313" key="7">
    <source>
        <dbReference type="Proteomes" id="UP000196536"/>
    </source>
</evidence>
<dbReference type="Gene3D" id="1.10.10.10">
    <property type="entry name" value="Winged helix-like DNA-binding domain superfamily/Winged helix DNA-binding domain"/>
    <property type="match status" value="1"/>
</dbReference>
<sequence>MQLKSLEIFVAVVECGSFSLAAEKLFTVQSNITNHIKKLETELACELLHRNSPIRATRAGQQLLHYARQMLTLHQQVRQQFRGDEINWDTPLQIGSMQTTAAVRLPEFFHALLDQYPKMSFHLHTAPTRDLINMINNAQLDCAFIANDQPLDLFYSLHLWTEQLVLLAPLNVENPLDRNYLLQQRFIGFRQGCSYRRSIELFLQHYHLPASQIVEMGSLDGITSCVSLGMGLAILPASYVAQSYYRTQVQQIVLDLPFAQSNTYLIAHRPETWSAHLKRFIEVLQQQAVQIKTPEISG</sequence>
<keyword evidence="2" id="KW-0805">Transcription regulation</keyword>
<dbReference type="PANTHER" id="PTHR30126">
    <property type="entry name" value="HTH-TYPE TRANSCRIPTIONAL REGULATOR"/>
    <property type="match status" value="1"/>
</dbReference>
<keyword evidence="7" id="KW-1185">Reference proteome</keyword>
<evidence type="ECO:0000259" key="5">
    <source>
        <dbReference type="PROSITE" id="PS50931"/>
    </source>
</evidence>
<reference evidence="6 7" key="1">
    <citation type="submission" date="2017-05" db="EMBL/GenBank/DDBJ databases">
        <title>Acinetobacter populi ANC 5415 (= PBJ7), whole genome shotgun sequencing project.</title>
        <authorList>
            <person name="Nemec A."/>
            <person name="Radolfova-Krizova L."/>
        </authorList>
    </citation>
    <scope>NUCLEOTIDE SEQUENCE [LARGE SCALE GENOMIC DNA]</scope>
    <source>
        <strain evidence="6 7">PBJ7</strain>
    </source>
</reference>
<proteinExistence type="inferred from homology"/>
<dbReference type="InterPro" id="IPR000847">
    <property type="entry name" value="LysR_HTH_N"/>
</dbReference>
<dbReference type="Pfam" id="PF03466">
    <property type="entry name" value="LysR_substrate"/>
    <property type="match status" value="1"/>
</dbReference>
<keyword evidence="3" id="KW-0238">DNA-binding</keyword>
<dbReference type="InterPro" id="IPR005119">
    <property type="entry name" value="LysR_subst-bd"/>
</dbReference>
<evidence type="ECO:0000256" key="3">
    <source>
        <dbReference type="ARBA" id="ARBA00023125"/>
    </source>
</evidence>
<dbReference type="PANTHER" id="PTHR30126:SF40">
    <property type="entry name" value="HTH-TYPE TRANSCRIPTIONAL REGULATOR GLTR"/>
    <property type="match status" value="1"/>
</dbReference>
<dbReference type="EMBL" id="NEXX01000001">
    <property type="protein sequence ID" value="OUY08439.1"/>
    <property type="molecule type" value="Genomic_DNA"/>
</dbReference>
<evidence type="ECO:0000256" key="2">
    <source>
        <dbReference type="ARBA" id="ARBA00023015"/>
    </source>
</evidence>
<dbReference type="RefSeq" id="WP_087619107.1">
    <property type="nucleotide sequence ID" value="NZ_NEXX01000001.1"/>
</dbReference>
<evidence type="ECO:0000313" key="6">
    <source>
        <dbReference type="EMBL" id="OUY08439.1"/>
    </source>
</evidence>
<dbReference type="Gene3D" id="3.40.190.290">
    <property type="match status" value="1"/>
</dbReference>
<dbReference type="SUPFAM" id="SSF53850">
    <property type="entry name" value="Periplasmic binding protein-like II"/>
    <property type="match status" value="1"/>
</dbReference>
<dbReference type="FunFam" id="1.10.10.10:FF:000001">
    <property type="entry name" value="LysR family transcriptional regulator"/>
    <property type="match status" value="1"/>
</dbReference>
<dbReference type="GO" id="GO:0000976">
    <property type="term" value="F:transcription cis-regulatory region binding"/>
    <property type="evidence" value="ECO:0007669"/>
    <property type="project" value="TreeGrafter"/>
</dbReference>
<gene>
    <name evidence="6" type="ORF">CAP51_02135</name>
</gene>
<protein>
    <submittedName>
        <fullName evidence="6">LysR family transcriptional regulator</fullName>
    </submittedName>
</protein>
<name>A0A1Z9Z1X2_9GAMM</name>
<dbReference type="PROSITE" id="PS50931">
    <property type="entry name" value="HTH_LYSR"/>
    <property type="match status" value="1"/>
</dbReference>
<dbReference type="Pfam" id="PF00126">
    <property type="entry name" value="HTH_1"/>
    <property type="match status" value="1"/>
</dbReference>